<evidence type="ECO:0000313" key="2">
    <source>
        <dbReference type="EMBL" id="JAG58132.1"/>
    </source>
</evidence>
<evidence type="ECO:0000256" key="1">
    <source>
        <dbReference type="SAM" id="MobiDB-lite"/>
    </source>
</evidence>
<feature type="region of interest" description="Disordered" evidence="1">
    <location>
        <begin position="28"/>
        <end position="114"/>
    </location>
</feature>
<feature type="non-terminal residue" evidence="2">
    <location>
        <position position="114"/>
    </location>
</feature>
<feature type="compositionally biased region" description="Pro residues" evidence="1">
    <location>
        <begin position="61"/>
        <end position="76"/>
    </location>
</feature>
<reference evidence="2" key="1">
    <citation type="submission" date="2014-09" db="EMBL/GenBank/DDBJ databases">
        <authorList>
            <person name="Magalhaes I.L.F."/>
            <person name="Oliveira U."/>
            <person name="Santos F.R."/>
            <person name="Vidigal T.H.D.A."/>
            <person name="Brescovit A.D."/>
            <person name="Santos A.J."/>
        </authorList>
    </citation>
    <scope>NUCLEOTIDE SEQUENCE</scope>
</reference>
<feature type="non-terminal residue" evidence="2">
    <location>
        <position position="1"/>
    </location>
</feature>
<dbReference type="AlphaFoldDB" id="A0A0K8SXV8"/>
<proteinExistence type="predicted"/>
<name>A0A0K8SXV8_LYGHE</name>
<sequence>ARKLGTRHYYIKLDSGRMLKRHINQLVSTRVPRPDPEEPAASQGSPALGRRQVTFNVPISMPQPPSDTAPPYPEPVANPELDLQDPPIVISDTSPSPDPGTILRRSARQRRAPA</sequence>
<protein>
    <submittedName>
        <fullName evidence="2">Uncharacterized protein</fullName>
    </submittedName>
</protein>
<feature type="compositionally biased region" description="Basic residues" evidence="1">
    <location>
        <begin position="105"/>
        <end position="114"/>
    </location>
</feature>
<organism evidence="2">
    <name type="scientific">Lygus hesperus</name>
    <name type="common">Western plant bug</name>
    <dbReference type="NCBI Taxonomy" id="30085"/>
    <lineage>
        <taxon>Eukaryota</taxon>
        <taxon>Metazoa</taxon>
        <taxon>Ecdysozoa</taxon>
        <taxon>Arthropoda</taxon>
        <taxon>Hexapoda</taxon>
        <taxon>Insecta</taxon>
        <taxon>Pterygota</taxon>
        <taxon>Neoptera</taxon>
        <taxon>Paraneoptera</taxon>
        <taxon>Hemiptera</taxon>
        <taxon>Heteroptera</taxon>
        <taxon>Panheteroptera</taxon>
        <taxon>Cimicomorpha</taxon>
        <taxon>Miridae</taxon>
        <taxon>Mirini</taxon>
        <taxon>Lygus</taxon>
    </lineage>
</organism>
<accession>A0A0K8SXV8</accession>
<dbReference type="EMBL" id="GBRD01007689">
    <property type="protein sequence ID" value="JAG58132.1"/>
    <property type="molecule type" value="Transcribed_RNA"/>
</dbReference>